<sequence>MSLAIASTPAPIVAANIASPLTLPCGAVIPNRIAKSAMTEGLADGDDLPTPQLNQLYQRWAEGGAGLLITGNVMVDRRYLERSGNVVLENAEALSRFRLWAEVVTECDVHLWMQLNHPGRQCSRFSNSKPVAPSAVQLRMAGNFAMPRILPGSEINAIIRRFGVSAALAREAGFTGVQIHSAHGYLGSQFLSPLTNQRKDEWGGSLENRARFLLATVEEVRARVGADFPVAVKLNSADFQQGGFAIDECVEVARWLQQAGVDLLELSGGAYENPAFLATESDKRPAGAWRREAFFLEYAEAVAKAVTTPLMVTGGFRSRPGMNDAIAAGATQMIGVARPFCTDPDFPRKLFAGAIARTHPTEKELALAGYWGPQSPSKLVRALNNQAQAAWYYQQILHLSNRRQPDLNLGLGSALRSHLLNEMRLSLRRSR</sequence>
<dbReference type="Proteomes" id="UP000000238">
    <property type="component" value="Chromosome"/>
</dbReference>
<keyword evidence="5" id="KW-1185">Reference proteome</keyword>
<evidence type="ECO:0000256" key="2">
    <source>
        <dbReference type="ARBA" id="ARBA00023002"/>
    </source>
</evidence>
<dbReference type="SUPFAM" id="SSF51395">
    <property type="entry name" value="FMN-linked oxidoreductases"/>
    <property type="match status" value="1"/>
</dbReference>
<dbReference type="RefSeq" id="WP_011395400.1">
    <property type="nucleotide sequence ID" value="NC_007645.1"/>
</dbReference>
<evidence type="ECO:0000313" key="5">
    <source>
        <dbReference type="Proteomes" id="UP000000238"/>
    </source>
</evidence>
<gene>
    <name evidence="4" type="ordered locus">HCH_01469</name>
</gene>
<dbReference type="Pfam" id="PF00724">
    <property type="entry name" value="Oxidored_FMN"/>
    <property type="match status" value="1"/>
</dbReference>
<dbReference type="PANTHER" id="PTHR43656:SF2">
    <property type="entry name" value="BINDING OXIDOREDUCTASE, PUTATIVE (AFU_ORTHOLOGUE AFUA_2G08260)-RELATED"/>
    <property type="match status" value="1"/>
</dbReference>
<dbReference type="InterPro" id="IPR001155">
    <property type="entry name" value="OxRdtase_FMN_N"/>
</dbReference>
<dbReference type="InterPro" id="IPR051799">
    <property type="entry name" value="NADH_flavin_oxidoreductase"/>
</dbReference>
<dbReference type="OrthoDB" id="8523426at2"/>
<feature type="domain" description="NADH:flavin oxidoreductase/NADH oxidase N-terminal" evidence="3">
    <location>
        <begin position="27"/>
        <end position="350"/>
    </location>
</feature>
<dbReference type="AlphaFoldDB" id="Q2SLZ7"/>
<keyword evidence="2" id="KW-0560">Oxidoreductase</keyword>
<evidence type="ECO:0000259" key="3">
    <source>
        <dbReference type="Pfam" id="PF00724"/>
    </source>
</evidence>
<dbReference type="PANTHER" id="PTHR43656">
    <property type="entry name" value="BINDING OXIDOREDUCTASE, PUTATIVE (AFU_ORTHOLOGUE AFUA_2G08260)-RELATED"/>
    <property type="match status" value="1"/>
</dbReference>
<dbReference type="KEGG" id="hch:HCH_01469"/>
<dbReference type="GO" id="GO:0010181">
    <property type="term" value="F:FMN binding"/>
    <property type="evidence" value="ECO:0007669"/>
    <property type="project" value="InterPro"/>
</dbReference>
<dbReference type="EMBL" id="CP000155">
    <property type="protein sequence ID" value="ABC28327.1"/>
    <property type="molecule type" value="Genomic_DNA"/>
</dbReference>
<proteinExistence type="predicted"/>
<organism evidence="4 5">
    <name type="scientific">Hahella chejuensis (strain KCTC 2396)</name>
    <dbReference type="NCBI Taxonomy" id="349521"/>
    <lineage>
        <taxon>Bacteria</taxon>
        <taxon>Pseudomonadati</taxon>
        <taxon>Pseudomonadota</taxon>
        <taxon>Gammaproteobacteria</taxon>
        <taxon>Oceanospirillales</taxon>
        <taxon>Hahellaceae</taxon>
        <taxon>Hahella</taxon>
    </lineage>
</organism>
<dbReference type="GO" id="GO:0016491">
    <property type="term" value="F:oxidoreductase activity"/>
    <property type="evidence" value="ECO:0007669"/>
    <property type="project" value="UniProtKB-KW"/>
</dbReference>
<keyword evidence="1" id="KW-0285">Flavoprotein</keyword>
<reference evidence="4 5" key="1">
    <citation type="journal article" date="2005" name="Nucleic Acids Res.">
        <title>Genomic blueprint of Hahella chejuensis, a marine microbe producing an algicidal agent.</title>
        <authorList>
            <person name="Jeong H."/>
            <person name="Yim J.H."/>
            <person name="Lee C."/>
            <person name="Choi S.-H."/>
            <person name="Park Y.K."/>
            <person name="Yoon S.H."/>
            <person name="Hur C.-G."/>
            <person name="Kang H.-Y."/>
            <person name="Kim D."/>
            <person name="Lee H.H."/>
            <person name="Park K.H."/>
            <person name="Park S.-H."/>
            <person name="Park H.-S."/>
            <person name="Lee H.K."/>
            <person name="Oh T.K."/>
            <person name="Kim J.F."/>
        </authorList>
    </citation>
    <scope>NUCLEOTIDE SEQUENCE [LARGE SCALE GENOMIC DNA]</scope>
    <source>
        <strain evidence="4 5">KCTC 2396</strain>
    </source>
</reference>
<dbReference type="Gene3D" id="3.20.20.70">
    <property type="entry name" value="Aldolase class I"/>
    <property type="match status" value="1"/>
</dbReference>
<accession>Q2SLZ7</accession>
<evidence type="ECO:0000313" key="4">
    <source>
        <dbReference type="EMBL" id="ABC28327.1"/>
    </source>
</evidence>
<dbReference type="STRING" id="349521.HCH_01469"/>
<dbReference type="CDD" id="cd04733">
    <property type="entry name" value="OYE_like_2_FMN"/>
    <property type="match status" value="1"/>
</dbReference>
<evidence type="ECO:0000256" key="1">
    <source>
        <dbReference type="ARBA" id="ARBA00022630"/>
    </source>
</evidence>
<protein>
    <submittedName>
        <fullName evidence="4">NADH:flavin oxidoreductase, Old Yellow Enzyme family</fullName>
    </submittedName>
</protein>
<dbReference type="HOGENOM" id="CLU_012153_6_2_6"/>
<dbReference type="InterPro" id="IPR013785">
    <property type="entry name" value="Aldolase_TIM"/>
</dbReference>
<name>Q2SLZ7_HAHCH</name>
<dbReference type="eggNOG" id="COG1902">
    <property type="taxonomic scope" value="Bacteria"/>
</dbReference>